<dbReference type="Proteomes" id="UP000001396">
    <property type="component" value="Unassembled WGS sequence"/>
</dbReference>
<organism evidence="2 3">
    <name type="scientific">Heterostelium pallidum (strain ATCC 26659 / Pp 5 / PN500)</name>
    <name type="common">Cellular slime mold</name>
    <name type="synonym">Polysphondylium pallidum</name>
    <dbReference type="NCBI Taxonomy" id="670386"/>
    <lineage>
        <taxon>Eukaryota</taxon>
        <taxon>Amoebozoa</taxon>
        <taxon>Evosea</taxon>
        <taxon>Eumycetozoa</taxon>
        <taxon>Dictyostelia</taxon>
        <taxon>Acytosteliales</taxon>
        <taxon>Acytosteliaceae</taxon>
        <taxon>Heterostelium</taxon>
    </lineage>
</organism>
<dbReference type="RefSeq" id="XP_020437862.1">
    <property type="nucleotide sequence ID" value="XM_020572004.1"/>
</dbReference>
<keyword evidence="1" id="KW-0812">Transmembrane</keyword>
<keyword evidence="1" id="KW-1133">Transmembrane helix</keyword>
<dbReference type="InParanoid" id="D3AXS9"/>
<gene>
    <name evidence="2" type="ORF">PPL_00986</name>
</gene>
<dbReference type="AlphaFoldDB" id="D3AXS9"/>
<sequence length="125" mass="15035">MDYVKFRNVSFLIYILFVILMYSIECANGYGEIIKEEKVIDQPCKDNCVEIYFLCRWSFRPNCFIDLSICYQTCEYFKYIEILPDEKSDESQLFSNDQIYSNIRQQEEQENINNNNNEIITLDLK</sequence>
<keyword evidence="1" id="KW-0472">Membrane</keyword>
<accession>D3AXS9</accession>
<feature type="transmembrane region" description="Helical" evidence="1">
    <location>
        <begin position="6"/>
        <end position="24"/>
    </location>
</feature>
<evidence type="ECO:0000313" key="3">
    <source>
        <dbReference type="Proteomes" id="UP000001396"/>
    </source>
</evidence>
<dbReference type="EMBL" id="ADBJ01000004">
    <property type="protein sequence ID" value="EFA85756.1"/>
    <property type="molecule type" value="Genomic_DNA"/>
</dbReference>
<keyword evidence="3" id="KW-1185">Reference proteome</keyword>
<name>D3AXS9_HETP5</name>
<comment type="caution">
    <text evidence="2">The sequence shown here is derived from an EMBL/GenBank/DDBJ whole genome shotgun (WGS) entry which is preliminary data.</text>
</comment>
<reference evidence="2 3" key="1">
    <citation type="journal article" date="2011" name="Genome Res.">
        <title>Phylogeny-wide analysis of social amoeba genomes highlights ancient origins for complex intercellular communication.</title>
        <authorList>
            <person name="Heidel A.J."/>
            <person name="Lawal H.M."/>
            <person name="Felder M."/>
            <person name="Schilde C."/>
            <person name="Helps N.R."/>
            <person name="Tunggal B."/>
            <person name="Rivero F."/>
            <person name="John U."/>
            <person name="Schleicher M."/>
            <person name="Eichinger L."/>
            <person name="Platzer M."/>
            <person name="Noegel A.A."/>
            <person name="Schaap P."/>
            <person name="Gloeckner G."/>
        </authorList>
    </citation>
    <scope>NUCLEOTIDE SEQUENCE [LARGE SCALE GENOMIC DNA]</scope>
    <source>
        <strain evidence="3">ATCC 26659 / Pp 5 / PN500</strain>
    </source>
</reference>
<evidence type="ECO:0000256" key="1">
    <source>
        <dbReference type="SAM" id="Phobius"/>
    </source>
</evidence>
<protein>
    <submittedName>
        <fullName evidence="2">Uncharacterized protein</fullName>
    </submittedName>
</protein>
<evidence type="ECO:0000313" key="2">
    <source>
        <dbReference type="EMBL" id="EFA85756.1"/>
    </source>
</evidence>
<proteinExistence type="predicted"/>
<dbReference type="GeneID" id="31356516"/>